<feature type="region of interest" description="Disordered" evidence="1">
    <location>
        <begin position="23"/>
        <end position="164"/>
    </location>
</feature>
<feature type="compositionally biased region" description="Basic and acidic residues" evidence="1">
    <location>
        <begin position="83"/>
        <end position="92"/>
    </location>
</feature>
<dbReference type="Proteomes" id="UP000467841">
    <property type="component" value="Unassembled WGS sequence"/>
</dbReference>
<name>A0A6D2IAQ6_9BRAS</name>
<protein>
    <submittedName>
        <fullName evidence="2">Uncharacterized protein</fullName>
    </submittedName>
</protein>
<proteinExistence type="predicted"/>
<dbReference type="AlphaFoldDB" id="A0A6D2IAQ6"/>
<reference evidence="2" key="1">
    <citation type="submission" date="2020-01" db="EMBL/GenBank/DDBJ databases">
        <authorList>
            <person name="Mishra B."/>
        </authorList>
    </citation>
    <scope>NUCLEOTIDE SEQUENCE [LARGE SCALE GENOMIC DNA]</scope>
</reference>
<evidence type="ECO:0000313" key="3">
    <source>
        <dbReference type="Proteomes" id="UP000467841"/>
    </source>
</evidence>
<dbReference type="EMBL" id="CACVBM020000932">
    <property type="protein sequence ID" value="CAA7024803.1"/>
    <property type="molecule type" value="Genomic_DNA"/>
</dbReference>
<sequence>MNWALKHTFTTAQVSRKLKQLGLPLPLGKKSKAGMMLRDDHDDSSQDDSDNETLSAFKKRKSRKSEKIEKHMRSNNEITPESSEDKTERNETSPHMPSNGKDEDADQNHITGQSKESQTDVHISANAPFTSSPEDPNLLSDHELEDDELADSREDVTPISASLTQSPLSRRKLKMVFDEDH</sequence>
<evidence type="ECO:0000256" key="1">
    <source>
        <dbReference type="SAM" id="MobiDB-lite"/>
    </source>
</evidence>
<comment type="caution">
    <text evidence="2">The sequence shown here is derived from an EMBL/GenBank/DDBJ whole genome shotgun (WGS) entry which is preliminary data.</text>
</comment>
<evidence type="ECO:0000313" key="2">
    <source>
        <dbReference type="EMBL" id="CAA7024803.1"/>
    </source>
</evidence>
<accession>A0A6D2IAQ6</accession>
<organism evidence="2 3">
    <name type="scientific">Microthlaspi erraticum</name>
    <dbReference type="NCBI Taxonomy" id="1685480"/>
    <lineage>
        <taxon>Eukaryota</taxon>
        <taxon>Viridiplantae</taxon>
        <taxon>Streptophyta</taxon>
        <taxon>Embryophyta</taxon>
        <taxon>Tracheophyta</taxon>
        <taxon>Spermatophyta</taxon>
        <taxon>Magnoliopsida</taxon>
        <taxon>eudicotyledons</taxon>
        <taxon>Gunneridae</taxon>
        <taxon>Pentapetalae</taxon>
        <taxon>rosids</taxon>
        <taxon>malvids</taxon>
        <taxon>Brassicales</taxon>
        <taxon>Brassicaceae</taxon>
        <taxon>Coluteocarpeae</taxon>
        <taxon>Microthlaspi</taxon>
    </lineage>
</organism>
<keyword evidence="3" id="KW-1185">Reference proteome</keyword>
<gene>
    <name evidence="2" type="ORF">MERR_LOCUS12038</name>
</gene>
<feature type="compositionally biased region" description="Basic and acidic residues" evidence="1">
    <location>
        <begin position="65"/>
        <end position="74"/>
    </location>
</feature>